<dbReference type="Proteomes" id="UP000683360">
    <property type="component" value="Unassembled WGS sequence"/>
</dbReference>
<sequence length="281" mass="32564">MINADAVQKMKYKHCLESLNLSNNDFDFHQLLTIWFFNLFTHLRTLDMSDNNNQFNQNKVKIDGIKYTRDNTDLFDNKSLNIVPSYYPPDIVLWFPSTLEILNISCINVVGNPINSFTLKGIKDLQIIDLAYSSLFDCNYTINGLQNVTILNISHFKCVHLNHNLLQSAVNLEQLIMDSSSLSIGLKFDYHSKLLLGLKRVQYIDFSRNEFEDRFIISTFNSQLHSLQSLIVEGNLFTSIPLCLEDFTRLSFLNIRNNKIAYLTTKEIDAIEVLFENQIEQ</sequence>
<evidence type="ECO:0000256" key="4">
    <source>
        <dbReference type="ARBA" id="ARBA00022989"/>
    </source>
</evidence>
<dbReference type="GO" id="GO:0005886">
    <property type="term" value="C:plasma membrane"/>
    <property type="evidence" value="ECO:0007669"/>
    <property type="project" value="TreeGrafter"/>
</dbReference>
<evidence type="ECO:0000256" key="1">
    <source>
        <dbReference type="ARBA" id="ARBA00004167"/>
    </source>
</evidence>
<dbReference type="GO" id="GO:0007165">
    <property type="term" value="P:signal transduction"/>
    <property type="evidence" value="ECO:0007669"/>
    <property type="project" value="TreeGrafter"/>
</dbReference>
<dbReference type="OrthoDB" id="6118393at2759"/>
<dbReference type="AlphaFoldDB" id="A0A8S3SES7"/>
<comment type="subcellular location">
    <subcellularLocation>
        <location evidence="1">Membrane</location>
        <topology evidence="1">Single-pass membrane protein</topology>
    </subcellularLocation>
</comment>
<keyword evidence="3" id="KW-0732">Signal</keyword>
<dbReference type="Gene3D" id="3.80.10.10">
    <property type="entry name" value="Ribonuclease Inhibitor"/>
    <property type="match status" value="2"/>
</dbReference>
<dbReference type="GO" id="GO:0038023">
    <property type="term" value="F:signaling receptor activity"/>
    <property type="evidence" value="ECO:0007669"/>
    <property type="project" value="TreeGrafter"/>
</dbReference>
<name>A0A8S3SES7_MYTED</name>
<proteinExistence type="predicted"/>
<evidence type="ECO:0000313" key="7">
    <source>
        <dbReference type="Proteomes" id="UP000683360"/>
    </source>
</evidence>
<gene>
    <name evidence="6" type="ORF">MEDL_29288</name>
</gene>
<dbReference type="InterPro" id="IPR032675">
    <property type="entry name" value="LRR_dom_sf"/>
</dbReference>
<evidence type="ECO:0000256" key="3">
    <source>
        <dbReference type="ARBA" id="ARBA00022729"/>
    </source>
</evidence>
<dbReference type="SUPFAM" id="SSF52058">
    <property type="entry name" value="L domain-like"/>
    <property type="match status" value="1"/>
</dbReference>
<keyword evidence="7" id="KW-1185">Reference proteome</keyword>
<protein>
    <submittedName>
        <fullName evidence="6">Uncharacterized protein</fullName>
    </submittedName>
</protein>
<accession>A0A8S3SES7</accession>
<organism evidence="6 7">
    <name type="scientific">Mytilus edulis</name>
    <name type="common">Blue mussel</name>
    <dbReference type="NCBI Taxonomy" id="6550"/>
    <lineage>
        <taxon>Eukaryota</taxon>
        <taxon>Metazoa</taxon>
        <taxon>Spiralia</taxon>
        <taxon>Lophotrochozoa</taxon>
        <taxon>Mollusca</taxon>
        <taxon>Bivalvia</taxon>
        <taxon>Autobranchia</taxon>
        <taxon>Pteriomorphia</taxon>
        <taxon>Mytilida</taxon>
        <taxon>Mytiloidea</taxon>
        <taxon>Mytilidae</taxon>
        <taxon>Mytilinae</taxon>
        <taxon>Mytilus</taxon>
    </lineage>
</organism>
<comment type="caution">
    <text evidence="6">The sequence shown here is derived from an EMBL/GenBank/DDBJ whole genome shotgun (WGS) entry which is preliminary data.</text>
</comment>
<keyword evidence="2" id="KW-0812">Transmembrane</keyword>
<dbReference type="PANTHER" id="PTHR24365">
    <property type="entry name" value="TOLL-LIKE RECEPTOR"/>
    <property type="match status" value="1"/>
</dbReference>
<keyword evidence="5" id="KW-0472">Membrane</keyword>
<dbReference type="PANTHER" id="PTHR24365:SF541">
    <property type="entry name" value="PROTEIN TOLL-RELATED"/>
    <property type="match status" value="1"/>
</dbReference>
<evidence type="ECO:0000256" key="5">
    <source>
        <dbReference type="ARBA" id="ARBA00023136"/>
    </source>
</evidence>
<evidence type="ECO:0000256" key="2">
    <source>
        <dbReference type="ARBA" id="ARBA00022692"/>
    </source>
</evidence>
<reference evidence="6" key="1">
    <citation type="submission" date="2021-03" db="EMBL/GenBank/DDBJ databases">
        <authorList>
            <person name="Bekaert M."/>
        </authorList>
    </citation>
    <scope>NUCLEOTIDE SEQUENCE</scope>
</reference>
<dbReference type="EMBL" id="CAJPWZ010001446">
    <property type="protein sequence ID" value="CAG2215516.1"/>
    <property type="molecule type" value="Genomic_DNA"/>
</dbReference>
<evidence type="ECO:0000313" key="6">
    <source>
        <dbReference type="EMBL" id="CAG2215516.1"/>
    </source>
</evidence>
<keyword evidence="4" id="KW-1133">Transmembrane helix</keyword>